<dbReference type="InterPro" id="IPR027417">
    <property type="entry name" value="P-loop_NTPase"/>
</dbReference>
<dbReference type="RefSeq" id="WP_126511411.1">
    <property type="nucleotide sequence ID" value="NZ_LR134270.1"/>
</dbReference>
<feature type="region of interest" description="Disordered" evidence="2">
    <location>
        <begin position="920"/>
        <end position="943"/>
    </location>
</feature>
<organism evidence="3 4">
    <name type="scientific">Escherichia marmotae</name>
    <dbReference type="NCBI Taxonomy" id="1499973"/>
    <lineage>
        <taxon>Bacteria</taxon>
        <taxon>Pseudomonadati</taxon>
        <taxon>Pseudomonadota</taxon>
        <taxon>Gammaproteobacteria</taxon>
        <taxon>Enterobacterales</taxon>
        <taxon>Enterobacteriaceae</taxon>
        <taxon>Escherichia</taxon>
    </lineage>
</organism>
<evidence type="ECO:0000313" key="3">
    <source>
        <dbReference type="EMBL" id="VED81177.1"/>
    </source>
</evidence>
<dbReference type="EMBL" id="LR134270">
    <property type="protein sequence ID" value="VED81177.1"/>
    <property type="molecule type" value="Genomic_DNA"/>
</dbReference>
<protein>
    <recommendedName>
        <fullName evidence="5">Archaeal ATPase</fullName>
    </recommendedName>
</protein>
<name>A0A7Z8ZRU5_9ESCH</name>
<sequence length="943" mass="106758">MTDSVQTETTEGKIIINLFAPNLPGSTKEDDLIQKSLRDQLVESIRNSIAYPDTDKFAGLTRFIDESGRNVFFVDGTRGAGKTTFINSVVKSLNSDQDDVKVNIKCLPTIDPTKLPRHEPILVTVTARLNKMVSDKLKGYWASNDYRKQKEQWQNHLAQLQRGLHLLTDKEYKPEYFSDALKLDAQLDYSIGGQDLSEIFEELVKRACEILDCKAILITFDDIDTQFDAGWDVLESIRKFFNSRKLVVVATGDLRLYSQLIRGKQYENYSKTLLEQEKESVRLAERGYMVEHLEQQYLLKLFPVQKRIQLKTMLQLVGEKGKAGKEEIKVKTEPGMQDIDAIDVRQAIGDAVREGLNLREGSDADMYVNELLKQPVRLLMQVLQDFYTKKYHAIDGKQSRNERPDELSVPNLLRNALYGSMLSNIYRAGLNYEQHRFGMDSLCKDIFTYVKQDRDFNTGFYLRPQSESEALRNCSIYLASQVSENCQGSLSKFLQMLLVGCGSVSIFNQFVTELARAENDREKFEQLISEYVAYMSVGRIESASHWANRCCAVVANNPNDEKIGVFLGMVQLNRKSRQNMPEGYKKFNIDTENGLAKAAMASSLSTVASNNLMDFCSVFNLIGAIADISACRCERSAITNAFNKVIAQTTCIVPPWSEAAVRAEMKGSRKSADNDAAVLDVDLDPKDDGVIDESQQDDATEFSDAITKVEQWLKNVNEIEIGIRPSALLIGKVWSRFYFNLNNVADQHKTRLYRNAEHGRMASQSNAAKIMRFNVLAFLHAVLVEESLYHSVSDREYIGEGLRLNPVTSVDEFEKKIRIIGEKLKADNKTWKNTHPLFFLLISCPILHPFIFPVGGINCSVKALNKETSFNKLIDEIVGDKLLSDEEWDYLTKNNDQKTNTRQQIFQNTITSLNSSTIVGASYDKDTPARKTKSPSLGDSEEK</sequence>
<keyword evidence="1" id="KW-0175">Coiled coil</keyword>
<evidence type="ECO:0000256" key="1">
    <source>
        <dbReference type="SAM" id="Coils"/>
    </source>
</evidence>
<proteinExistence type="predicted"/>
<reference evidence="3 4" key="1">
    <citation type="submission" date="2018-12" db="EMBL/GenBank/DDBJ databases">
        <authorList>
            <consortium name="Pathogen Informatics"/>
        </authorList>
    </citation>
    <scope>NUCLEOTIDE SEQUENCE [LARGE SCALE GENOMIC DNA]</scope>
    <source>
        <strain evidence="3 4">NCTC8196</strain>
    </source>
</reference>
<feature type="coiled-coil region" evidence="1">
    <location>
        <begin position="143"/>
        <end position="170"/>
    </location>
</feature>
<evidence type="ECO:0000256" key="2">
    <source>
        <dbReference type="SAM" id="MobiDB-lite"/>
    </source>
</evidence>
<dbReference type="Proteomes" id="UP000277464">
    <property type="component" value="Chromosome"/>
</dbReference>
<gene>
    <name evidence="3" type="ORF">NCTC8196_03811</name>
</gene>
<evidence type="ECO:0000313" key="4">
    <source>
        <dbReference type="Proteomes" id="UP000277464"/>
    </source>
</evidence>
<evidence type="ECO:0008006" key="5">
    <source>
        <dbReference type="Google" id="ProtNLM"/>
    </source>
</evidence>
<dbReference type="SUPFAM" id="SSF52540">
    <property type="entry name" value="P-loop containing nucleoside triphosphate hydrolases"/>
    <property type="match status" value="1"/>
</dbReference>
<dbReference type="AlphaFoldDB" id="A0A7Z8ZRU5"/>
<dbReference type="Gene3D" id="3.40.50.300">
    <property type="entry name" value="P-loop containing nucleotide triphosphate hydrolases"/>
    <property type="match status" value="1"/>
</dbReference>
<accession>A0A7Z8ZRU5</accession>